<dbReference type="KEGG" id="svp:Pan189_07860"/>
<dbReference type="CDD" id="cd16377">
    <property type="entry name" value="23S_rRNA_IVP_like"/>
    <property type="match status" value="1"/>
</dbReference>
<keyword evidence="2" id="KW-1185">Reference proteome</keyword>
<dbReference type="AlphaFoldDB" id="A0A517QXX9"/>
<proteinExistence type="predicted"/>
<dbReference type="PANTHER" id="PTHR38471">
    <property type="entry name" value="FOUR HELIX BUNDLE PROTEIN"/>
    <property type="match status" value="1"/>
</dbReference>
<dbReference type="RefSeq" id="WP_145362634.1">
    <property type="nucleotide sequence ID" value="NZ_CP036268.1"/>
</dbReference>
<dbReference type="PANTHER" id="PTHR38471:SF2">
    <property type="entry name" value="FOUR HELIX BUNDLE PROTEIN"/>
    <property type="match status" value="1"/>
</dbReference>
<dbReference type="InterPro" id="IPR012657">
    <property type="entry name" value="23S_rRNA-intervening_sequence"/>
</dbReference>
<sequence length="117" mass="13239">MLNFEKLKAWQDAIRFSRSIYSVTRTIPDDEKYGLTSQLRRASVSISANIAEGNGRRSKADYLRFVEIAYGSLMETVSHLAIAVGENYLAEHDHARLYRQAEELARMLSGLRSSLKG</sequence>
<dbReference type="EMBL" id="CP036268">
    <property type="protein sequence ID" value="QDT36430.1"/>
    <property type="molecule type" value="Genomic_DNA"/>
</dbReference>
<evidence type="ECO:0000313" key="1">
    <source>
        <dbReference type="EMBL" id="QDT36430.1"/>
    </source>
</evidence>
<evidence type="ECO:0000313" key="2">
    <source>
        <dbReference type="Proteomes" id="UP000317318"/>
    </source>
</evidence>
<organism evidence="1 2">
    <name type="scientific">Stratiformator vulcanicus</name>
    <dbReference type="NCBI Taxonomy" id="2527980"/>
    <lineage>
        <taxon>Bacteria</taxon>
        <taxon>Pseudomonadati</taxon>
        <taxon>Planctomycetota</taxon>
        <taxon>Planctomycetia</taxon>
        <taxon>Planctomycetales</taxon>
        <taxon>Planctomycetaceae</taxon>
        <taxon>Stratiformator</taxon>
    </lineage>
</organism>
<dbReference type="Proteomes" id="UP000317318">
    <property type="component" value="Chromosome"/>
</dbReference>
<dbReference type="Pfam" id="PF05635">
    <property type="entry name" value="23S_rRNA_IVP"/>
    <property type="match status" value="1"/>
</dbReference>
<protein>
    <recommendedName>
        <fullName evidence="3">Four helix bundle protein</fullName>
    </recommendedName>
</protein>
<dbReference type="InterPro" id="IPR036583">
    <property type="entry name" value="23S_rRNA_IVS_sf"/>
</dbReference>
<reference evidence="1 2" key="1">
    <citation type="submission" date="2019-02" db="EMBL/GenBank/DDBJ databases">
        <title>Deep-cultivation of Planctomycetes and their phenomic and genomic characterization uncovers novel biology.</title>
        <authorList>
            <person name="Wiegand S."/>
            <person name="Jogler M."/>
            <person name="Boedeker C."/>
            <person name="Pinto D."/>
            <person name="Vollmers J."/>
            <person name="Rivas-Marin E."/>
            <person name="Kohn T."/>
            <person name="Peeters S.H."/>
            <person name="Heuer A."/>
            <person name="Rast P."/>
            <person name="Oberbeckmann S."/>
            <person name="Bunk B."/>
            <person name="Jeske O."/>
            <person name="Meyerdierks A."/>
            <person name="Storesund J.E."/>
            <person name="Kallscheuer N."/>
            <person name="Luecker S."/>
            <person name="Lage O.M."/>
            <person name="Pohl T."/>
            <person name="Merkel B.J."/>
            <person name="Hornburger P."/>
            <person name="Mueller R.-W."/>
            <person name="Bruemmer F."/>
            <person name="Labrenz M."/>
            <person name="Spormann A.M."/>
            <person name="Op den Camp H."/>
            <person name="Overmann J."/>
            <person name="Amann R."/>
            <person name="Jetten M.S.M."/>
            <person name="Mascher T."/>
            <person name="Medema M.H."/>
            <person name="Devos D.P."/>
            <person name="Kaster A.-K."/>
            <person name="Ovreas L."/>
            <person name="Rohde M."/>
            <person name="Galperin M.Y."/>
            <person name="Jogler C."/>
        </authorList>
    </citation>
    <scope>NUCLEOTIDE SEQUENCE [LARGE SCALE GENOMIC DNA]</scope>
    <source>
        <strain evidence="1 2">Pan189</strain>
    </source>
</reference>
<name>A0A517QXX9_9PLAN</name>
<dbReference type="Gene3D" id="1.20.1440.60">
    <property type="entry name" value="23S rRNA-intervening sequence"/>
    <property type="match status" value="1"/>
</dbReference>
<dbReference type="NCBIfam" id="TIGR02436">
    <property type="entry name" value="four helix bundle protein"/>
    <property type="match status" value="1"/>
</dbReference>
<dbReference type="OrthoDB" id="276165at2"/>
<accession>A0A517QXX9</accession>
<gene>
    <name evidence="1" type="ORF">Pan189_07860</name>
</gene>
<evidence type="ECO:0008006" key="3">
    <source>
        <dbReference type="Google" id="ProtNLM"/>
    </source>
</evidence>
<dbReference type="SUPFAM" id="SSF158446">
    <property type="entry name" value="IVS-encoded protein-like"/>
    <property type="match status" value="1"/>
</dbReference>